<gene>
    <name evidence="7" type="primary">tpiA</name>
    <name evidence="9" type="ORF">CLV60_12415</name>
</gene>
<dbReference type="Pfam" id="PF00121">
    <property type="entry name" value="TIM"/>
    <property type="match status" value="1"/>
</dbReference>
<dbReference type="GO" id="GO:0046166">
    <property type="term" value="P:glyceraldehyde-3-phosphate biosynthetic process"/>
    <property type="evidence" value="ECO:0007669"/>
    <property type="project" value="TreeGrafter"/>
</dbReference>
<dbReference type="PROSITE" id="PS00171">
    <property type="entry name" value="TIM_1"/>
    <property type="match status" value="1"/>
</dbReference>
<dbReference type="PANTHER" id="PTHR21139:SF42">
    <property type="entry name" value="TRIOSEPHOSPHATE ISOMERASE"/>
    <property type="match status" value="1"/>
</dbReference>
<evidence type="ECO:0000256" key="1">
    <source>
        <dbReference type="ARBA" id="ARBA00004680"/>
    </source>
</evidence>
<keyword evidence="5 7" id="KW-0324">Glycolysis</keyword>
<dbReference type="HAMAP" id="MF_00147_B">
    <property type="entry name" value="TIM_B"/>
    <property type="match status" value="1"/>
</dbReference>
<feature type="active site" description="Proton acceptor" evidence="7">
    <location>
        <position position="187"/>
    </location>
</feature>
<reference evidence="9 10" key="1">
    <citation type="submission" date="2018-03" db="EMBL/GenBank/DDBJ databases">
        <title>Genomic Encyclopedia of Archaeal and Bacterial Type Strains, Phase II (KMG-II): from individual species to whole genera.</title>
        <authorList>
            <person name="Goeker M."/>
        </authorList>
    </citation>
    <scope>NUCLEOTIDE SEQUENCE [LARGE SCALE GENOMIC DNA]</scope>
    <source>
        <strain evidence="9 10">DSM 29057</strain>
    </source>
</reference>
<feature type="binding site" evidence="7">
    <location>
        <position position="193"/>
    </location>
    <ligand>
        <name>substrate</name>
    </ligand>
</feature>
<dbReference type="PROSITE" id="PS51440">
    <property type="entry name" value="TIM_2"/>
    <property type="match status" value="1"/>
</dbReference>
<dbReference type="InterPro" id="IPR022896">
    <property type="entry name" value="TrioseP_Isoase_bac/euk"/>
</dbReference>
<dbReference type="InterPro" id="IPR013785">
    <property type="entry name" value="Aldolase_TIM"/>
</dbReference>
<dbReference type="PANTHER" id="PTHR21139">
    <property type="entry name" value="TRIOSEPHOSPHATE ISOMERASE"/>
    <property type="match status" value="1"/>
</dbReference>
<sequence>MVLLLRKMTFSHNKNFLMRKKIVAGNWKMNKVLDEAVALTSELVNMAKDEVRNDAKIILCPPAIYLTTIQKYIEDAPNFALAAQNCSDKVSGAFTGEISAQMLQSIGVQYVLIGHSERRQYFNETNALLAEKVNTALSFGVSPIFCCGESLEQRQNEDYIGFVKNQLTESLFHLSEEQLKSVVIAYEPIWAIGTGLTASAEQAQEMHAALRAHIASKYGAEVADEISILYGGSVTAASAPELFASPDIDGGLVGGASLKSREFTNIIKAR</sequence>
<evidence type="ECO:0000256" key="3">
    <source>
        <dbReference type="ARBA" id="ARBA00022432"/>
    </source>
</evidence>
<evidence type="ECO:0000256" key="6">
    <source>
        <dbReference type="ARBA" id="ARBA00023235"/>
    </source>
</evidence>
<organism evidence="9 10">
    <name type="scientific">Dyadobacter jiangsuensis</name>
    <dbReference type="NCBI Taxonomy" id="1591085"/>
    <lineage>
        <taxon>Bacteria</taxon>
        <taxon>Pseudomonadati</taxon>
        <taxon>Bacteroidota</taxon>
        <taxon>Cytophagia</taxon>
        <taxon>Cytophagales</taxon>
        <taxon>Spirosomataceae</taxon>
        <taxon>Dyadobacter</taxon>
    </lineage>
</organism>
<feature type="binding site" evidence="7">
    <location>
        <begin position="26"/>
        <end position="28"/>
    </location>
    <ligand>
        <name>substrate</name>
    </ligand>
</feature>
<comment type="similarity">
    <text evidence="2 7 8">Belongs to the triosephosphate isomerase family.</text>
</comment>
<dbReference type="EC" id="5.3.1.1" evidence="7 8"/>
<dbReference type="GO" id="GO:0006096">
    <property type="term" value="P:glycolytic process"/>
    <property type="evidence" value="ECO:0007669"/>
    <property type="project" value="UniProtKB-UniRule"/>
</dbReference>
<dbReference type="UniPathway" id="UPA00138"/>
<dbReference type="GO" id="GO:0006094">
    <property type="term" value="P:gluconeogenesis"/>
    <property type="evidence" value="ECO:0007669"/>
    <property type="project" value="UniProtKB-UniRule"/>
</dbReference>
<evidence type="ECO:0000256" key="8">
    <source>
        <dbReference type="RuleBase" id="RU363013"/>
    </source>
</evidence>
<keyword evidence="3 7" id="KW-0312">Gluconeogenesis</keyword>
<keyword evidence="10" id="KW-1185">Reference proteome</keyword>
<feature type="binding site" evidence="7">
    <location>
        <begin position="254"/>
        <end position="255"/>
    </location>
    <ligand>
        <name>substrate</name>
    </ligand>
</feature>
<dbReference type="GO" id="GO:0005829">
    <property type="term" value="C:cytosol"/>
    <property type="evidence" value="ECO:0007669"/>
    <property type="project" value="TreeGrafter"/>
</dbReference>
<dbReference type="Proteomes" id="UP000241964">
    <property type="component" value="Unassembled WGS sequence"/>
</dbReference>
<evidence type="ECO:0000256" key="4">
    <source>
        <dbReference type="ARBA" id="ARBA00022490"/>
    </source>
</evidence>
<name>A0A2P8FEW5_9BACT</name>
<dbReference type="InterPro" id="IPR000652">
    <property type="entry name" value="Triosephosphate_isomerase"/>
</dbReference>
<evidence type="ECO:0000256" key="7">
    <source>
        <dbReference type="HAMAP-Rule" id="MF_00147"/>
    </source>
</evidence>
<evidence type="ECO:0000313" key="10">
    <source>
        <dbReference type="Proteomes" id="UP000241964"/>
    </source>
</evidence>
<dbReference type="SUPFAM" id="SSF51351">
    <property type="entry name" value="Triosephosphate isomerase (TIM)"/>
    <property type="match status" value="1"/>
</dbReference>
<dbReference type="CDD" id="cd00311">
    <property type="entry name" value="TIM"/>
    <property type="match status" value="1"/>
</dbReference>
<evidence type="ECO:0000256" key="5">
    <source>
        <dbReference type="ARBA" id="ARBA00023152"/>
    </source>
</evidence>
<keyword evidence="4 7" id="KW-0963">Cytoplasm</keyword>
<comment type="caution">
    <text evidence="9">The sequence shown here is derived from an EMBL/GenBank/DDBJ whole genome shotgun (WGS) entry which is preliminary data.</text>
</comment>
<keyword evidence="6 7" id="KW-0413">Isomerase</keyword>
<dbReference type="FunFam" id="3.20.20.70:FF:000016">
    <property type="entry name" value="Triosephosphate isomerase"/>
    <property type="match status" value="1"/>
</dbReference>
<evidence type="ECO:0000313" key="9">
    <source>
        <dbReference type="EMBL" id="PSL20249.1"/>
    </source>
</evidence>
<feature type="active site" description="Electrophile" evidence="7">
    <location>
        <position position="115"/>
    </location>
</feature>
<protein>
    <recommendedName>
        <fullName evidence="7 8">Triosephosphate isomerase</fullName>
        <shortName evidence="7">TIM</shortName>
        <shortName evidence="7">TPI</shortName>
        <ecNumber evidence="7 8">5.3.1.1</ecNumber>
    </recommendedName>
    <alternativeName>
        <fullName evidence="7">Triose-phosphate isomerase</fullName>
    </alternativeName>
</protein>
<dbReference type="Gene3D" id="3.20.20.70">
    <property type="entry name" value="Aldolase class I"/>
    <property type="match status" value="1"/>
</dbReference>
<comment type="pathway">
    <text evidence="1 7 8">Carbohydrate degradation; glycolysis; D-glyceraldehyde 3-phosphate from glycerone phosphate: step 1/1.</text>
</comment>
<dbReference type="InterPro" id="IPR035990">
    <property type="entry name" value="TIM_sf"/>
</dbReference>
<dbReference type="InterPro" id="IPR020861">
    <property type="entry name" value="Triosephosphate_isomerase_AS"/>
</dbReference>
<comment type="pathway">
    <text evidence="7 8">Carbohydrate biosynthesis; gluconeogenesis.</text>
</comment>
<comment type="catalytic activity">
    <reaction evidence="7 8">
        <text>D-glyceraldehyde 3-phosphate = dihydroxyacetone phosphate</text>
        <dbReference type="Rhea" id="RHEA:18585"/>
        <dbReference type="ChEBI" id="CHEBI:57642"/>
        <dbReference type="ChEBI" id="CHEBI:59776"/>
        <dbReference type="EC" id="5.3.1.1"/>
    </reaction>
</comment>
<dbReference type="GO" id="GO:0019563">
    <property type="term" value="P:glycerol catabolic process"/>
    <property type="evidence" value="ECO:0007669"/>
    <property type="project" value="TreeGrafter"/>
</dbReference>
<dbReference type="AlphaFoldDB" id="A0A2P8FEW5"/>
<evidence type="ECO:0000256" key="2">
    <source>
        <dbReference type="ARBA" id="ARBA00007422"/>
    </source>
</evidence>
<feature type="binding site" evidence="7">
    <location>
        <position position="233"/>
    </location>
    <ligand>
        <name>substrate</name>
    </ligand>
</feature>
<proteinExistence type="inferred from homology"/>
<dbReference type="EMBL" id="PYAS01000024">
    <property type="protein sequence ID" value="PSL20249.1"/>
    <property type="molecule type" value="Genomic_DNA"/>
</dbReference>
<comment type="subcellular location">
    <subcellularLocation>
        <location evidence="7 8">Cytoplasm</location>
    </subcellularLocation>
</comment>
<dbReference type="UniPathway" id="UPA00109">
    <property type="reaction ID" value="UER00189"/>
</dbReference>
<dbReference type="NCBIfam" id="TIGR00419">
    <property type="entry name" value="tim"/>
    <property type="match status" value="1"/>
</dbReference>
<dbReference type="GO" id="GO:0004807">
    <property type="term" value="F:triose-phosphate isomerase activity"/>
    <property type="evidence" value="ECO:0007669"/>
    <property type="project" value="UniProtKB-UniRule"/>
</dbReference>
<comment type="function">
    <text evidence="7">Involved in the gluconeogenesis. Catalyzes stereospecifically the conversion of dihydroxyacetone phosphate (DHAP) to D-glyceraldehyde-3-phosphate (G3P).</text>
</comment>
<comment type="subunit">
    <text evidence="7 8">Homodimer.</text>
</comment>
<accession>A0A2P8FEW5</accession>